<feature type="coiled-coil region" evidence="1">
    <location>
        <begin position="104"/>
        <end position="141"/>
    </location>
</feature>
<keyword evidence="1" id="KW-0175">Coiled coil</keyword>
<accession>A0A8X6L527</accession>
<organism evidence="3 4">
    <name type="scientific">Trichonephila clavata</name>
    <name type="common">Joro spider</name>
    <name type="synonym">Nephila clavata</name>
    <dbReference type="NCBI Taxonomy" id="2740835"/>
    <lineage>
        <taxon>Eukaryota</taxon>
        <taxon>Metazoa</taxon>
        <taxon>Ecdysozoa</taxon>
        <taxon>Arthropoda</taxon>
        <taxon>Chelicerata</taxon>
        <taxon>Arachnida</taxon>
        <taxon>Araneae</taxon>
        <taxon>Araneomorphae</taxon>
        <taxon>Entelegynae</taxon>
        <taxon>Araneoidea</taxon>
        <taxon>Nephilidae</taxon>
        <taxon>Trichonephila</taxon>
    </lineage>
</organism>
<reference evidence="3" key="1">
    <citation type="submission" date="2020-07" db="EMBL/GenBank/DDBJ databases">
        <title>Multicomponent nature underlies the extraordinary mechanical properties of spider dragline silk.</title>
        <authorList>
            <person name="Kono N."/>
            <person name="Nakamura H."/>
            <person name="Mori M."/>
            <person name="Yoshida Y."/>
            <person name="Ohtoshi R."/>
            <person name="Malay A.D."/>
            <person name="Moran D.A.P."/>
            <person name="Tomita M."/>
            <person name="Numata K."/>
            <person name="Arakawa K."/>
        </authorList>
    </citation>
    <scope>NUCLEOTIDE SEQUENCE</scope>
</reference>
<evidence type="ECO:0000313" key="3">
    <source>
        <dbReference type="EMBL" id="GFQ94098.1"/>
    </source>
</evidence>
<keyword evidence="4" id="KW-1185">Reference proteome</keyword>
<dbReference type="Proteomes" id="UP000887116">
    <property type="component" value="Unassembled WGS sequence"/>
</dbReference>
<feature type="compositionally biased region" description="Basic and acidic residues" evidence="2">
    <location>
        <begin position="1"/>
        <end position="31"/>
    </location>
</feature>
<name>A0A8X6L527_TRICU</name>
<dbReference type="OrthoDB" id="6437325at2759"/>
<gene>
    <name evidence="3" type="primary">AVEN_137590_1</name>
    <name evidence="3" type="ORF">TNCT_381981</name>
</gene>
<evidence type="ECO:0000256" key="2">
    <source>
        <dbReference type="SAM" id="MobiDB-lite"/>
    </source>
</evidence>
<feature type="coiled-coil region" evidence="1">
    <location>
        <begin position="222"/>
        <end position="280"/>
    </location>
</feature>
<dbReference type="AlphaFoldDB" id="A0A8X6L527"/>
<evidence type="ECO:0000313" key="4">
    <source>
        <dbReference type="Proteomes" id="UP000887116"/>
    </source>
</evidence>
<protein>
    <submittedName>
        <fullName evidence="3">Uncharacterized protein</fullName>
    </submittedName>
</protein>
<feature type="region of interest" description="Disordered" evidence="2">
    <location>
        <begin position="43"/>
        <end position="62"/>
    </location>
</feature>
<sequence length="350" mass="41138">MAHRSNDVKKKHTEQNSMKRSDDEKSDRDSPLPRVDCFQFSDFEETSSKTKDAAQKISAEPSSHKGVVVRLEASLSEMLAKKKAIADELDDKLQILRVDFDGKLQSVERVKQELKRRESKLLQSLQKIEKYMRDISSLKRESDDIFQDLKATAAELDKQFFDLSEEYYRIYTRKGSIIQLLESHMPAKHHLDTIIWELRKFPSAKKLVEYYLVLKLLRRDLLEEEERNVSEVQQVADERKATTERLKIHPMNVLEKEEIVHKIENEIKEIRARNLELDRQLTNEISAKIKEDTTWFDIRRWINMLYKTTSEIIPPDPDEPTEGVVSQLLKVEDFLTVGNRLVDRVKKNLE</sequence>
<feature type="region of interest" description="Disordered" evidence="2">
    <location>
        <begin position="1"/>
        <end position="35"/>
    </location>
</feature>
<evidence type="ECO:0000256" key="1">
    <source>
        <dbReference type="SAM" id="Coils"/>
    </source>
</evidence>
<proteinExistence type="predicted"/>
<comment type="caution">
    <text evidence="3">The sequence shown here is derived from an EMBL/GenBank/DDBJ whole genome shotgun (WGS) entry which is preliminary data.</text>
</comment>
<dbReference type="EMBL" id="BMAO01014303">
    <property type="protein sequence ID" value="GFQ94098.1"/>
    <property type="molecule type" value="Genomic_DNA"/>
</dbReference>